<name>A0A542DEG9_AMYCI</name>
<accession>A0A542DEG9</accession>
<feature type="domain" description="Zinc finger CGNR" evidence="1">
    <location>
        <begin position="121"/>
        <end position="168"/>
    </location>
</feature>
<gene>
    <name evidence="2" type="ORF">FB471_1162</name>
</gene>
<dbReference type="AlphaFoldDB" id="A0A542DEG9"/>
<proteinExistence type="predicted"/>
<evidence type="ECO:0000313" key="2">
    <source>
        <dbReference type="EMBL" id="TQJ01477.1"/>
    </source>
</evidence>
<dbReference type="SUPFAM" id="SSF160904">
    <property type="entry name" value="Jann2411-like"/>
    <property type="match status" value="1"/>
</dbReference>
<organism evidence="2 3">
    <name type="scientific">Amycolatopsis cihanbeyliensis</name>
    <dbReference type="NCBI Taxonomy" id="1128664"/>
    <lineage>
        <taxon>Bacteria</taxon>
        <taxon>Bacillati</taxon>
        <taxon>Actinomycetota</taxon>
        <taxon>Actinomycetes</taxon>
        <taxon>Pseudonocardiales</taxon>
        <taxon>Pseudonocardiaceae</taxon>
        <taxon>Amycolatopsis</taxon>
    </lineage>
</organism>
<evidence type="ECO:0000259" key="1">
    <source>
        <dbReference type="Pfam" id="PF11706"/>
    </source>
</evidence>
<evidence type="ECO:0000313" key="3">
    <source>
        <dbReference type="Proteomes" id="UP000320876"/>
    </source>
</evidence>
<dbReference type="Gene3D" id="1.10.3300.10">
    <property type="entry name" value="Jann2411-like domain"/>
    <property type="match status" value="1"/>
</dbReference>
<dbReference type="InterPro" id="IPR021005">
    <property type="entry name" value="Znf_CGNR"/>
</dbReference>
<dbReference type="RefSeq" id="WP_141996275.1">
    <property type="nucleotide sequence ID" value="NZ_VFML01000001.1"/>
</dbReference>
<reference evidence="2 3" key="1">
    <citation type="submission" date="2019-06" db="EMBL/GenBank/DDBJ databases">
        <title>Sequencing the genomes of 1000 actinobacteria strains.</title>
        <authorList>
            <person name="Klenk H.-P."/>
        </authorList>
    </citation>
    <scope>NUCLEOTIDE SEQUENCE [LARGE SCALE GENOMIC DNA]</scope>
    <source>
        <strain evidence="2 3">DSM 45679</strain>
    </source>
</reference>
<dbReference type="InterPro" id="IPR023286">
    <property type="entry name" value="ABATE_dom_sf"/>
</dbReference>
<dbReference type="InterPro" id="IPR010852">
    <property type="entry name" value="ABATE"/>
</dbReference>
<comment type="caution">
    <text evidence="2">The sequence shown here is derived from an EMBL/GenBank/DDBJ whole genome shotgun (WGS) entry which is preliminary data.</text>
</comment>
<dbReference type="Pfam" id="PF11706">
    <property type="entry name" value="zf-CGNR"/>
    <property type="match status" value="1"/>
</dbReference>
<dbReference type="PANTHER" id="PTHR35525">
    <property type="entry name" value="BLL6575 PROTEIN"/>
    <property type="match status" value="1"/>
</dbReference>
<sequence>MVNAEGHRQAAPGDLERVRELLNTWLVPNDTRVPADNLTEFCAAHGLGKAETSTIRALRRDLRAAIEQPAAADELISGWSARTAMRPVLEEGRLAFAHDGGPAGDLLATVLSAAADGRLRRLKACPDCRWVFYDHTRNGSKRWCLMYAGGPEGRACGTIAKVRRHRERSSGTS</sequence>
<dbReference type="Proteomes" id="UP000320876">
    <property type="component" value="Unassembled WGS sequence"/>
</dbReference>
<protein>
    <submittedName>
        <fullName evidence="2">CGNR zinc finger protein</fullName>
    </submittedName>
</protein>
<dbReference type="PANTHER" id="PTHR35525:SF3">
    <property type="entry name" value="BLL6575 PROTEIN"/>
    <property type="match status" value="1"/>
</dbReference>
<dbReference type="OrthoDB" id="3632145at2"/>
<keyword evidence="3" id="KW-1185">Reference proteome</keyword>
<dbReference type="EMBL" id="VFML01000001">
    <property type="protein sequence ID" value="TQJ01477.1"/>
    <property type="molecule type" value="Genomic_DNA"/>
</dbReference>